<proteinExistence type="predicted"/>
<sequence>MLKISLIRIHNPGFRFNLNTYRRAINKFILFIFSCFCCCLFLKDGGYYNHSKGVRPEGKGRSKSRERSKS</sequence>
<feature type="transmembrane region" description="Helical" evidence="2">
    <location>
        <begin position="24"/>
        <end position="42"/>
    </location>
</feature>
<name>A0A8S5SBG6_9CAUD</name>
<keyword evidence="2" id="KW-1133">Transmembrane helix</keyword>
<organism evidence="3">
    <name type="scientific">Siphoviridae sp. ctWhl2</name>
    <dbReference type="NCBI Taxonomy" id="2827885"/>
    <lineage>
        <taxon>Viruses</taxon>
        <taxon>Duplodnaviria</taxon>
        <taxon>Heunggongvirae</taxon>
        <taxon>Uroviricota</taxon>
        <taxon>Caudoviricetes</taxon>
    </lineage>
</organism>
<protein>
    <submittedName>
        <fullName evidence="3">Uncharacterized protein</fullName>
    </submittedName>
</protein>
<dbReference type="EMBL" id="BK032568">
    <property type="protein sequence ID" value="DAF48412.1"/>
    <property type="molecule type" value="Genomic_DNA"/>
</dbReference>
<feature type="compositionally biased region" description="Basic and acidic residues" evidence="1">
    <location>
        <begin position="54"/>
        <end position="70"/>
    </location>
</feature>
<reference evidence="3" key="1">
    <citation type="journal article" date="2021" name="Proc. Natl. Acad. Sci. U.S.A.">
        <title>A Catalog of Tens of Thousands of Viruses from Human Metagenomes Reveals Hidden Associations with Chronic Diseases.</title>
        <authorList>
            <person name="Tisza M.J."/>
            <person name="Buck C.B."/>
        </authorList>
    </citation>
    <scope>NUCLEOTIDE SEQUENCE</scope>
    <source>
        <strain evidence="3">CtWhl2</strain>
    </source>
</reference>
<feature type="region of interest" description="Disordered" evidence="1">
    <location>
        <begin position="47"/>
        <end position="70"/>
    </location>
</feature>
<evidence type="ECO:0000313" key="3">
    <source>
        <dbReference type="EMBL" id="DAF48412.1"/>
    </source>
</evidence>
<keyword evidence="2" id="KW-0472">Membrane</keyword>
<evidence type="ECO:0000256" key="2">
    <source>
        <dbReference type="SAM" id="Phobius"/>
    </source>
</evidence>
<accession>A0A8S5SBG6</accession>
<evidence type="ECO:0000256" key="1">
    <source>
        <dbReference type="SAM" id="MobiDB-lite"/>
    </source>
</evidence>
<keyword evidence="2" id="KW-0812">Transmembrane</keyword>